<dbReference type="GO" id="GO:0000398">
    <property type="term" value="P:mRNA splicing, via spliceosome"/>
    <property type="evidence" value="ECO:0000250"/>
    <property type="project" value="FlyBase"/>
</dbReference>
<dbReference type="GO" id="GO:0005681">
    <property type="term" value="C:spliceosomal complex"/>
    <property type="evidence" value="ECO:0000250"/>
    <property type="project" value="FlyBase"/>
</dbReference>
<dbReference type="EMBL" id="AY070862">
    <property type="protein sequence ID" value="AAL48484.2"/>
    <property type="molecule type" value="mRNA"/>
</dbReference>
<dbReference type="GO" id="GO:0005688">
    <property type="term" value="C:U6 snRNP"/>
    <property type="evidence" value="ECO:0000303"/>
    <property type="project" value="FlyBase"/>
</dbReference>
<name>Q7K018_DROME</name>
<reference evidence="1" key="1">
    <citation type="submission" date="2006-11" db="EMBL/GenBank/DDBJ databases">
        <authorList>
            <person name="Stapleton M."/>
            <person name="Carlson J."/>
            <person name="Frise E."/>
            <person name="Kapadia B."/>
            <person name="Park S."/>
            <person name="Wan K."/>
            <person name="Yu C."/>
            <person name="Celniker S."/>
        </authorList>
    </citation>
    <scope>NUCLEOTIDE SEQUENCE</scope>
</reference>
<protein>
    <submittedName>
        <fullName evidence="1">GM14851p</fullName>
    </submittedName>
</protein>
<evidence type="ECO:0000313" key="2">
    <source>
        <dbReference type="FlyBase" id="FBgn0036277"/>
    </source>
</evidence>
<dbReference type="GO" id="GO:0071013">
    <property type="term" value="C:catalytic step 2 spliceosome"/>
    <property type="evidence" value="ECO:0007005"/>
    <property type="project" value="FlyBase"/>
</dbReference>
<dbReference type="AlphaFoldDB" id="Q7K018"/>
<dbReference type="GO" id="GO:0005634">
    <property type="term" value="C:nucleus"/>
    <property type="evidence" value="ECO:0000305"/>
    <property type="project" value="FlyBase"/>
</dbReference>
<dbReference type="GO" id="GO:0003723">
    <property type="term" value="F:RNA binding"/>
    <property type="evidence" value="ECO:0000250"/>
    <property type="project" value="FlyBase"/>
</dbReference>
<feature type="non-terminal residue" evidence="1">
    <location>
        <position position="1"/>
    </location>
</feature>
<dbReference type="GO" id="GO:0030532">
    <property type="term" value="C:small nuclear ribonucleoprotein complex"/>
    <property type="evidence" value="ECO:0000250"/>
    <property type="project" value="FlyBase"/>
</dbReference>
<organism evidence="1">
    <name type="scientific">Drosophila melanogaster</name>
    <name type="common">Fruit fly</name>
    <dbReference type="NCBI Taxonomy" id="7227"/>
    <lineage>
        <taxon>Eukaryota</taxon>
        <taxon>Metazoa</taxon>
        <taxon>Ecdysozoa</taxon>
        <taxon>Arthropoda</taxon>
        <taxon>Hexapoda</taxon>
        <taxon>Insecta</taxon>
        <taxon>Pterygota</taxon>
        <taxon>Neoptera</taxon>
        <taxon>Endopterygota</taxon>
        <taxon>Diptera</taxon>
        <taxon>Brachycera</taxon>
        <taxon>Muscomorpha</taxon>
        <taxon>Ephydroidea</taxon>
        <taxon>Drosophilidae</taxon>
        <taxon>Drosophila</taxon>
        <taxon>Sophophora</taxon>
    </lineage>
</organism>
<evidence type="ECO:0000313" key="1">
    <source>
        <dbReference type="EMBL" id="AAL48484.2"/>
    </source>
</evidence>
<gene>
    <name evidence="1 2" type="ORF">CG10418</name>
</gene>
<dbReference type="OrthoDB" id="10256176at2759"/>
<dbReference type="FlyBase" id="FBgn0036277">
    <property type="gene designation" value="CG10418"/>
</dbReference>
<proteinExistence type="evidence at transcript level"/>
<dbReference type="GO" id="GO:0071011">
    <property type="term" value="C:precatalytic spliceosome"/>
    <property type="evidence" value="ECO:0007005"/>
    <property type="project" value="FlyBase"/>
</dbReference>
<dbReference type="AGR" id="FB:FBgn0036277"/>
<sequence length="123" mass="13020">NNAFVEIAINNNNALLLLLQVAGGQGSRCGVEKRPQHMWHPALGGSVPEHQADGYQCHRSGQVPPHAERQELLHPWLRGAIRAAAGRRGGHPAAPGCGAKGGCCEHKIRIPLPAAQLDLPIAS</sequence>
<accession>Q7K018</accession>
<dbReference type="IntAct" id="Q7K018">
    <property type="interactions" value="2"/>
</dbReference>
<dbReference type="GO" id="GO:0000381">
    <property type="term" value="P:regulation of alternative mRNA splicing, via spliceosome"/>
    <property type="evidence" value="ECO:0007001"/>
    <property type="project" value="FlyBase"/>
</dbReference>